<dbReference type="AlphaFoldDB" id="A0A6J4VI90"/>
<proteinExistence type="predicted"/>
<name>A0A6J4VI90_9CYAN</name>
<reference evidence="1" key="1">
    <citation type="submission" date="2020-02" db="EMBL/GenBank/DDBJ databases">
        <authorList>
            <person name="Meier V. D."/>
        </authorList>
    </citation>
    <scope>NUCLEOTIDE SEQUENCE</scope>
    <source>
        <strain evidence="1">AVDCRST_MAG81</strain>
    </source>
</reference>
<sequence length="37" mass="4225">MGTFEQGEPQLKLQFIATEKQKAQVLLPEPFRTYLSG</sequence>
<gene>
    <name evidence="1" type="ORF">AVDCRST_MAG81-2574</name>
</gene>
<organism evidence="1">
    <name type="scientific">uncultured Synechococcales cyanobacterium</name>
    <dbReference type="NCBI Taxonomy" id="1936017"/>
    <lineage>
        <taxon>Bacteria</taxon>
        <taxon>Bacillati</taxon>
        <taxon>Cyanobacteriota</taxon>
        <taxon>Cyanophyceae</taxon>
        <taxon>Synechococcales</taxon>
        <taxon>environmental samples</taxon>
    </lineage>
</organism>
<evidence type="ECO:0000313" key="1">
    <source>
        <dbReference type="EMBL" id="CAA9578649.1"/>
    </source>
</evidence>
<protein>
    <submittedName>
        <fullName evidence="1">Uncharacterized protein</fullName>
    </submittedName>
</protein>
<dbReference type="EMBL" id="CADCWO010000144">
    <property type="protein sequence ID" value="CAA9578649.1"/>
    <property type="molecule type" value="Genomic_DNA"/>
</dbReference>
<accession>A0A6J4VI90</accession>